<dbReference type="Proteomes" id="UP001054945">
    <property type="component" value="Unassembled WGS sequence"/>
</dbReference>
<dbReference type="EMBL" id="BPLR01019388">
    <property type="protein sequence ID" value="GIX67292.1"/>
    <property type="molecule type" value="Genomic_DNA"/>
</dbReference>
<protein>
    <submittedName>
        <fullName evidence="2">Uncharacterized protein</fullName>
    </submittedName>
</protein>
<name>A0AAV4M5B6_CAEEX</name>
<feature type="region of interest" description="Disordered" evidence="1">
    <location>
        <begin position="44"/>
        <end position="71"/>
    </location>
</feature>
<gene>
    <name evidence="2" type="ORF">CEXT_72391</name>
</gene>
<comment type="caution">
    <text evidence="2">The sequence shown here is derived from an EMBL/GenBank/DDBJ whole genome shotgun (WGS) entry which is preliminary data.</text>
</comment>
<reference evidence="2 3" key="1">
    <citation type="submission" date="2021-06" db="EMBL/GenBank/DDBJ databases">
        <title>Caerostris extrusa draft genome.</title>
        <authorList>
            <person name="Kono N."/>
            <person name="Arakawa K."/>
        </authorList>
    </citation>
    <scope>NUCLEOTIDE SEQUENCE [LARGE SCALE GENOMIC DNA]</scope>
</reference>
<organism evidence="2 3">
    <name type="scientific">Caerostris extrusa</name>
    <name type="common">Bark spider</name>
    <name type="synonym">Caerostris bankana</name>
    <dbReference type="NCBI Taxonomy" id="172846"/>
    <lineage>
        <taxon>Eukaryota</taxon>
        <taxon>Metazoa</taxon>
        <taxon>Ecdysozoa</taxon>
        <taxon>Arthropoda</taxon>
        <taxon>Chelicerata</taxon>
        <taxon>Arachnida</taxon>
        <taxon>Araneae</taxon>
        <taxon>Araneomorphae</taxon>
        <taxon>Entelegynae</taxon>
        <taxon>Araneoidea</taxon>
        <taxon>Araneidae</taxon>
        <taxon>Caerostris</taxon>
    </lineage>
</organism>
<proteinExistence type="predicted"/>
<sequence>MLPGESLELLAADVAGEKKNLTSDKKGLFIYKCRTQVHATTGTIDQNGVKRTFPKPKRRPPDPGRAGADPCPPPRRIFAYSLSLSHLLIRASSLFRDRICREIVFRLPQQLRAAIVFFHSFCALSLVNDSLICGHDSDSSHLFGPDSSLLEVNARGCDEEMTGIWPLPCFKCSSLGRRCS</sequence>
<evidence type="ECO:0000313" key="3">
    <source>
        <dbReference type="Proteomes" id="UP001054945"/>
    </source>
</evidence>
<dbReference type="AlphaFoldDB" id="A0AAV4M5B6"/>
<accession>A0AAV4M5B6</accession>
<keyword evidence="3" id="KW-1185">Reference proteome</keyword>
<evidence type="ECO:0000256" key="1">
    <source>
        <dbReference type="SAM" id="MobiDB-lite"/>
    </source>
</evidence>
<evidence type="ECO:0000313" key="2">
    <source>
        <dbReference type="EMBL" id="GIX67292.1"/>
    </source>
</evidence>